<dbReference type="GeneID" id="108698790"/>
<accession>A0A1L8FA10</accession>
<evidence type="ECO:0000313" key="4">
    <source>
        <dbReference type="RefSeq" id="XP_041429016.1"/>
    </source>
</evidence>
<proteinExistence type="inferred from homology"/>
<gene>
    <name evidence="3 4" type="primary">LOC108698790</name>
</gene>
<dbReference type="Gene3D" id="1.10.357.70">
    <property type="entry name" value="Exocyst complex component Sec6, C-terminal domain"/>
    <property type="match status" value="1"/>
</dbReference>
<comment type="similarity">
    <text evidence="1">Belongs to the SEC6 family.</text>
</comment>
<sequence length="645" mass="75277">MSSNIFNVFKMCAGKQPLTENDIEHGTSRDPPGKKKHRLLHIKAIKKLFYCKRTTGDPNNQQIIHENITAESIQRDIDQKLFSKASNDLIMLEQECYSNTDDELHHENKKKVESLYKVLEDMVFTVIKDSITMECEELIEQAVQAILEQEKEDNRYITDSKDYNPERPRKWKQKWISTVKESVNDRVKELPEDETNNSSSSLSQSFTSLGKIFKKDLTHIIYHLKQHYPDDFDVCNSYAQHYHQAFLAHTNTITEFELSDKDIFFLLCWVHDIYPNVILKDPPLAGNIDETRLKSLLSPQKIRDYESSYVSTEVFTVKTWINKSLDLEAQLWNVGKEPEKLDETYHTELHIDVLQNFSGGIRRAMEISERLTNRLKPLLAAELVEFAKRYKSLFEEFLEKNKNQQNLRPTIIVNMNCCWNFRDFVTHNFNDAQLQRHKENMNSILLEFEDLGYNVLLQSLFQELKSHFKKISQGNGLCSYKVMSEIIEKVEKYIDPLTTLKTSCHQEMIGRIHFYLVTEYVTRLMKKKVCLKNMDQLKTLANQINESAKMIDDFFSSQDSPRVWLIPLIYKIAEIIRLQDIGAIQIEVAALVEEYSDVGKKHIEGILYIKGNLSKQEVKSVLNILKYNGTKANKNPPFFSLIKLS</sequence>
<dbReference type="RefSeq" id="XP_018086065.1">
    <property type="nucleotide sequence ID" value="XM_018230576.2"/>
</dbReference>
<dbReference type="InterPro" id="IPR010326">
    <property type="entry name" value="EXOC3/Sec6"/>
</dbReference>
<dbReference type="RefSeq" id="XP_041429016.1">
    <property type="nucleotide sequence ID" value="XM_041573082.1"/>
</dbReference>
<dbReference type="InterPro" id="IPR042532">
    <property type="entry name" value="EXOC3/Sec6_C"/>
</dbReference>
<dbReference type="PANTHER" id="PTHR21292">
    <property type="entry name" value="EXOCYST COMPLEX COMPONENT SEC6-RELATED"/>
    <property type="match status" value="1"/>
</dbReference>
<dbReference type="OrthoDB" id="190098at2759"/>
<name>A0A1L8FA10_XENLA</name>
<dbReference type="STRING" id="8355.A0A1L8FA10"/>
<evidence type="ECO:0000313" key="3">
    <source>
        <dbReference type="RefSeq" id="XP_018086065.1"/>
    </source>
</evidence>
<dbReference type="Pfam" id="PF06046">
    <property type="entry name" value="Sec6"/>
    <property type="match status" value="1"/>
</dbReference>
<reference evidence="3 4" key="1">
    <citation type="submission" date="2025-04" db="UniProtKB">
        <authorList>
            <consortium name="RefSeq"/>
        </authorList>
    </citation>
    <scope>IDENTIFICATION</scope>
    <source>
        <strain evidence="3 4">J_2021</strain>
        <tissue evidence="3 4">Erythrocytes</tissue>
    </source>
</reference>
<dbReference type="PANTHER" id="PTHR21292:SF4">
    <property type="entry name" value="TUMOR NECROSIS FACTOR ALPHA-INDUCED PROTEIN 2"/>
    <property type="match status" value="1"/>
</dbReference>
<keyword evidence="2" id="KW-1185">Reference proteome</keyword>
<evidence type="ECO:0000256" key="1">
    <source>
        <dbReference type="ARBA" id="ARBA00009447"/>
    </source>
</evidence>
<dbReference type="Bgee" id="108698790">
    <property type="expression patterns" value="Expressed in heart and 12 other cell types or tissues"/>
</dbReference>
<dbReference type="KEGG" id="xla:108698790"/>
<dbReference type="GO" id="GO:0000149">
    <property type="term" value="F:SNARE binding"/>
    <property type="evidence" value="ECO:0000318"/>
    <property type="project" value="GO_Central"/>
</dbReference>
<dbReference type="GO" id="GO:0006887">
    <property type="term" value="P:exocytosis"/>
    <property type="evidence" value="ECO:0000318"/>
    <property type="project" value="GO_Central"/>
</dbReference>
<dbReference type="Proteomes" id="UP000186698">
    <property type="component" value="Chromosome 8L"/>
</dbReference>
<protein>
    <submittedName>
        <fullName evidence="3">Tumor necrosis factor alpha-induced protein 2</fullName>
    </submittedName>
</protein>
<evidence type="ECO:0000313" key="2">
    <source>
        <dbReference type="Proteomes" id="UP000186698"/>
    </source>
</evidence>
<dbReference type="PaxDb" id="8355-A0A1L8FA10"/>
<dbReference type="GO" id="GO:0051601">
    <property type="term" value="P:exocyst localization"/>
    <property type="evidence" value="ECO:0000318"/>
    <property type="project" value="GO_Central"/>
</dbReference>
<organism evidence="2 4">
    <name type="scientific">Xenopus laevis</name>
    <name type="common">African clawed frog</name>
    <dbReference type="NCBI Taxonomy" id="8355"/>
    <lineage>
        <taxon>Eukaryota</taxon>
        <taxon>Metazoa</taxon>
        <taxon>Chordata</taxon>
        <taxon>Craniata</taxon>
        <taxon>Vertebrata</taxon>
        <taxon>Euteleostomi</taxon>
        <taxon>Amphibia</taxon>
        <taxon>Batrachia</taxon>
        <taxon>Anura</taxon>
        <taxon>Pipoidea</taxon>
        <taxon>Pipidae</taxon>
        <taxon>Xenopodinae</taxon>
        <taxon>Xenopus</taxon>
        <taxon>Xenopus</taxon>
    </lineage>
</organism>
<dbReference type="OMA" id="KKHRYYK"/>
<dbReference type="CTD" id="108698790"/>
<dbReference type="GO" id="GO:0000145">
    <property type="term" value="C:exocyst"/>
    <property type="evidence" value="ECO:0000318"/>
    <property type="project" value="GO_Central"/>
</dbReference>
<dbReference type="AlphaFoldDB" id="A0A1L8FA10"/>